<gene>
    <name evidence="1" type="ORF">ACFVKH_17150</name>
</gene>
<reference evidence="1 2" key="1">
    <citation type="submission" date="2024-10" db="EMBL/GenBank/DDBJ databases">
        <authorList>
            <person name="Ratan Roy A."/>
            <person name="Morales Sandoval P.H."/>
            <person name="De Los Santos Villalobos S."/>
            <person name="Chakraborty S."/>
            <person name="Mukherjee J."/>
        </authorList>
    </citation>
    <scope>NUCLEOTIDE SEQUENCE [LARGE SCALE GENOMIC DNA]</scope>
    <source>
        <strain evidence="1 2">S1</strain>
    </source>
</reference>
<name>A0ABW6IJ21_9CYAN</name>
<comment type="caution">
    <text evidence="1">The sequence shown here is derived from an EMBL/GenBank/DDBJ whole genome shotgun (WGS) entry which is preliminary data.</text>
</comment>
<dbReference type="RefSeq" id="WP_377967316.1">
    <property type="nucleotide sequence ID" value="NZ_JBHZOL010000097.1"/>
</dbReference>
<organism evidence="1 2">
    <name type="scientific">Almyronema epifaneia S1</name>
    <dbReference type="NCBI Taxonomy" id="2991925"/>
    <lineage>
        <taxon>Bacteria</taxon>
        <taxon>Bacillati</taxon>
        <taxon>Cyanobacteriota</taxon>
        <taxon>Cyanophyceae</taxon>
        <taxon>Nodosilineales</taxon>
        <taxon>Nodosilineaceae</taxon>
        <taxon>Almyronema</taxon>
        <taxon>Almyronema epifaneia</taxon>
    </lineage>
</organism>
<proteinExistence type="predicted"/>
<protein>
    <submittedName>
        <fullName evidence="1">Uncharacterized protein</fullName>
    </submittedName>
</protein>
<evidence type="ECO:0000313" key="2">
    <source>
        <dbReference type="Proteomes" id="UP001600165"/>
    </source>
</evidence>
<evidence type="ECO:0000313" key="1">
    <source>
        <dbReference type="EMBL" id="MFE4108014.1"/>
    </source>
</evidence>
<keyword evidence="2" id="KW-1185">Reference proteome</keyword>
<dbReference type="EMBL" id="JBHZOL010000097">
    <property type="protein sequence ID" value="MFE4108014.1"/>
    <property type="molecule type" value="Genomic_DNA"/>
</dbReference>
<accession>A0ABW6IJ21</accession>
<sequence>MGRYCKAYPVEKFRQFSHWREQTENIRLQPSDKDENTSAKRSLTADSFLYLQENYVVTDGIFKDENIIFDEVTPAWKEFCHTVLEFEIPADASTPLSA</sequence>
<dbReference type="Proteomes" id="UP001600165">
    <property type="component" value="Unassembled WGS sequence"/>
</dbReference>